<organism evidence="1">
    <name type="scientific">bioreactor metagenome</name>
    <dbReference type="NCBI Taxonomy" id="1076179"/>
    <lineage>
        <taxon>unclassified sequences</taxon>
        <taxon>metagenomes</taxon>
        <taxon>ecological metagenomes</taxon>
    </lineage>
</organism>
<name>A0A645GSX1_9ZZZZ</name>
<reference evidence="1" key="1">
    <citation type="submission" date="2019-08" db="EMBL/GenBank/DDBJ databases">
        <authorList>
            <person name="Kucharzyk K."/>
            <person name="Murdoch R.W."/>
            <person name="Higgins S."/>
            <person name="Loffler F."/>
        </authorList>
    </citation>
    <scope>NUCLEOTIDE SEQUENCE</scope>
</reference>
<accession>A0A645GSX1</accession>
<protein>
    <submittedName>
        <fullName evidence="1">Uncharacterized protein</fullName>
    </submittedName>
</protein>
<comment type="caution">
    <text evidence="1">The sequence shown here is derived from an EMBL/GenBank/DDBJ whole genome shotgun (WGS) entry which is preliminary data.</text>
</comment>
<sequence length="58" mass="6790">MYIFGQPFFAAAILACQQHRVVYARHSFCKREQAQHRLIGGDYIVVSEQLVAYRLELF</sequence>
<gene>
    <name evidence="1" type="ORF">SDC9_176768</name>
</gene>
<proteinExistence type="predicted"/>
<evidence type="ECO:0000313" key="1">
    <source>
        <dbReference type="EMBL" id="MPN29316.1"/>
    </source>
</evidence>
<dbReference type="EMBL" id="VSSQ01079938">
    <property type="protein sequence ID" value="MPN29316.1"/>
    <property type="molecule type" value="Genomic_DNA"/>
</dbReference>
<dbReference type="AlphaFoldDB" id="A0A645GSX1"/>